<keyword evidence="3" id="KW-0694">RNA-binding</keyword>
<dbReference type="SUPFAM" id="SSF48013">
    <property type="entry name" value="NusB-like"/>
    <property type="match status" value="1"/>
</dbReference>
<organism evidence="7 8">
    <name type="scientific">Candidatus Daviesbacteria bacterium RIFCSPHIGHO2_12_FULL_37_11</name>
    <dbReference type="NCBI Taxonomy" id="1797777"/>
    <lineage>
        <taxon>Bacteria</taxon>
        <taxon>Candidatus Daviesiibacteriota</taxon>
    </lineage>
</organism>
<dbReference type="InterPro" id="IPR035926">
    <property type="entry name" value="NusB-like_sf"/>
</dbReference>
<keyword evidence="2" id="KW-0889">Transcription antitermination</keyword>
<sequence length="105" mass="11910">MQKLFSWDFNPKQKDQEILKVITHLKSIDRKIVKAAPEWPLKQINNIDLAILRLSLYELLLNKDTPPKVVADEAVELAKEFGGESSPAFINGVLGKVIEIEKIKT</sequence>
<dbReference type="GO" id="GO:0006353">
    <property type="term" value="P:DNA-templated transcription termination"/>
    <property type="evidence" value="ECO:0007669"/>
    <property type="project" value="InterPro"/>
</dbReference>
<dbReference type="Proteomes" id="UP000176527">
    <property type="component" value="Unassembled WGS sequence"/>
</dbReference>
<evidence type="ECO:0000256" key="3">
    <source>
        <dbReference type="ARBA" id="ARBA00022884"/>
    </source>
</evidence>
<evidence type="ECO:0000256" key="1">
    <source>
        <dbReference type="ARBA" id="ARBA00005952"/>
    </source>
</evidence>
<comment type="caution">
    <text evidence="7">The sequence shown here is derived from an EMBL/GenBank/DDBJ whole genome shotgun (WGS) entry which is preliminary data.</text>
</comment>
<dbReference type="PANTHER" id="PTHR11078">
    <property type="entry name" value="N UTILIZATION SUBSTANCE PROTEIN B-RELATED"/>
    <property type="match status" value="1"/>
</dbReference>
<gene>
    <name evidence="7" type="ORF">A3F00_03840</name>
</gene>
<evidence type="ECO:0000259" key="6">
    <source>
        <dbReference type="Pfam" id="PF01029"/>
    </source>
</evidence>
<dbReference type="AlphaFoldDB" id="A0A1F5KB95"/>
<evidence type="ECO:0000256" key="2">
    <source>
        <dbReference type="ARBA" id="ARBA00022814"/>
    </source>
</evidence>
<dbReference type="GO" id="GO:0005829">
    <property type="term" value="C:cytosol"/>
    <property type="evidence" value="ECO:0007669"/>
    <property type="project" value="TreeGrafter"/>
</dbReference>
<dbReference type="Pfam" id="PF01029">
    <property type="entry name" value="NusB"/>
    <property type="match status" value="1"/>
</dbReference>
<protein>
    <submittedName>
        <fullName evidence="7">Transcription antitermination factor NusB</fullName>
    </submittedName>
</protein>
<dbReference type="Gene3D" id="1.10.940.10">
    <property type="entry name" value="NusB-like"/>
    <property type="match status" value="1"/>
</dbReference>
<evidence type="ECO:0000256" key="4">
    <source>
        <dbReference type="ARBA" id="ARBA00023015"/>
    </source>
</evidence>
<evidence type="ECO:0000256" key="5">
    <source>
        <dbReference type="ARBA" id="ARBA00023163"/>
    </source>
</evidence>
<evidence type="ECO:0000313" key="8">
    <source>
        <dbReference type="Proteomes" id="UP000176527"/>
    </source>
</evidence>
<accession>A0A1F5KB95</accession>
<dbReference type="InterPro" id="IPR011605">
    <property type="entry name" value="NusB_fam"/>
</dbReference>
<comment type="similarity">
    <text evidence="1">Belongs to the NusB family.</text>
</comment>
<dbReference type="GO" id="GO:0031564">
    <property type="term" value="P:transcription antitermination"/>
    <property type="evidence" value="ECO:0007669"/>
    <property type="project" value="UniProtKB-KW"/>
</dbReference>
<feature type="domain" description="NusB/RsmB/TIM44" evidence="6">
    <location>
        <begin position="20"/>
        <end position="98"/>
    </location>
</feature>
<keyword evidence="4" id="KW-0805">Transcription regulation</keyword>
<evidence type="ECO:0000313" key="7">
    <source>
        <dbReference type="EMBL" id="OGE38212.1"/>
    </source>
</evidence>
<name>A0A1F5KB95_9BACT</name>
<dbReference type="EMBL" id="MFDE01000026">
    <property type="protein sequence ID" value="OGE38212.1"/>
    <property type="molecule type" value="Genomic_DNA"/>
</dbReference>
<keyword evidence="5" id="KW-0804">Transcription</keyword>
<proteinExistence type="inferred from homology"/>
<dbReference type="PANTHER" id="PTHR11078:SF3">
    <property type="entry name" value="ANTITERMINATION NUSB DOMAIN-CONTAINING PROTEIN"/>
    <property type="match status" value="1"/>
</dbReference>
<dbReference type="GO" id="GO:0003723">
    <property type="term" value="F:RNA binding"/>
    <property type="evidence" value="ECO:0007669"/>
    <property type="project" value="UniProtKB-KW"/>
</dbReference>
<dbReference type="InterPro" id="IPR006027">
    <property type="entry name" value="NusB_RsmB_TIM44"/>
</dbReference>
<reference evidence="7 8" key="1">
    <citation type="journal article" date="2016" name="Nat. Commun.">
        <title>Thousands of microbial genomes shed light on interconnected biogeochemical processes in an aquifer system.</title>
        <authorList>
            <person name="Anantharaman K."/>
            <person name="Brown C.T."/>
            <person name="Hug L.A."/>
            <person name="Sharon I."/>
            <person name="Castelle C.J."/>
            <person name="Probst A.J."/>
            <person name="Thomas B.C."/>
            <person name="Singh A."/>
            <person name="Wilkins M.J."/>
            <person name="Karaoz U."/>
            <person name="Brodie E.L."/>
            <person name="Williams K.H."/>
            <person name="Hubbard S.S."/>
            <person name="Banfield J.F."/>
        </authorList>
    </citation>
    <scope>NUCLEOTIDE SEQUENCE [LARGE SCALE GENOMIC DNA]</scope>
</reference>
<dbReference type="NCBIfam" id="TIGR01951">
    <property type="entry name" value="nusB"/>
    <property type="match status" value="1"/>
</dbReference>